<dbReference type="Pfam" id="PF12420">
    <property type="entry name" value="DUF3671"/>
    <property type="match status" value="1"/>
</dbReference>
<evidence type="ECO:0000313" key="3">
    <source>
        <dbReference type="Proteomes" id="UP000195521"/>
    </source>
</evidence>
<reference evidence="3" key="1">
    <citation type="submission" date="2017-04" db="EMBL/GenBank/DDBJ databases">
        <title>Plasmodium gonderi genome.</title>
        <authorList>
            <person name="Arisue N."/>
            <person name="Honma H."/>
            <person name="Kawai S."/>
            <person name="Tougan T."/>
            <person name="Tanabe K."/>
            <person name="Horii T."/>
        </authorList>
    </citation>
    <scope>NUCLEOTIDE SEQUENCE [LARGE SCALE GENOMIC DNA]</scope>
    <source>
        <strain evidence="3">ATCC 30045</strain>
    </source>
</reference>
<evidence type="ECO:0000313" key="2">
    <source>
        <dbReference type="EMBL" id="GAW82010.1"/>
    </source>
</evidence>
<sequence length="250" mass="29431">MFLSIEKINDVSPKFLEKKCNPDGQFNMNFNRLLAKAKTEKKVEQKGLNIKDSVHGRNKEMKNEKKNASTYEKIKKEKKNDLDYYMKSYKDGYSKRIGLGKFDCYCENKIFRGIDKMNKLVNTPNMTKSKFKKELRKRYGLRIGLTYFFYFFALAIGIVDLLNKSQLIDEKGFLKYAPNESNKDLYNHLISSLGDVLVYVIPFILTLAIIYILIKIFENVHKIFPLYIQKHIENISMKIFILCVCIYFII</sequence>
<feature type="transmembrane region" description="Helical" evidence="1">
    <location>
        <begin position="139"/>
        <end position="159"/>
    </location>
</feature>
<comment type="caution">
    <text evidence="2">The sequence shown here is derived from an EMBL/GenBank/DDBJ whole genome shotgun (WGS) entry which is preliminary data.</text>
</comment>
<keyword evidence="1" id="KW-0812">Transmembrane</keyword>
<proteinExistence type="predicted"/>
<dbReference type="OrthoDB" id="10586081at2759"/>
<protein>
    <submittedName>
        <fullName evidence="2">Variable surface protein</fullName>
    </submittedName>
</protein>
<gene>
    <name evidence="2" type="ORF">PGO_120010</name>
</gene>
<keyword evidence="1" id="KW-1133">Transmembrane helix</keyword>
<evidence type="ECO:0000256" key="1">
    <source>
        <dbReference type="SAM" id="Phobius"/>
    </source>
</evidence>
<dbReference type="EMBL" id="BDQF01000013">
    <property type="protein sequence ID" value="GAW82010.1"/>
    <property type="molecule type" value="Genomic_DNA"/>
</dbReference>
<keyword evidence="1" id="KW-0472">Membrane</keyword>
<keyword evidence="3" id="KW-1185">Reference proteome</keyword>
<accession>A0A1Y1JIF8</accession>
<dbReference type="RefSeq" id="XP_028544599.1">
    <property type="nucleotide sequence ID" value="XM_028688798.1"/>
</dbReference>
<organism evidence="2 3">
    <name type="scientific">Plasmodium gonderi</name>
    <dbReference type="NCBI Taxonomy" id="77519"/>
    <lineage>
        <taxon>Eukaryota</taxon>
        <taxon>Sar</taxon>
        <taxon>Alveolata</taxon>
        <taxon>Apicomplexa</taxon>
        <taxon>Aconoidasida</taxon>
        <taxon>Haemosporida</taxon>
        <taxon>Plasmodiidae</taxon>
        <taxon>Plasmodium</taxon>
        <taxon>Plasmodium (Plasmodium)</taxon>
    </lineage>
</organism>
<name>A0A1Y1JIF8_PLAGO</name>
<dbReference type="OMA" id="CENKIFR"/>
<dbReference type="AlphaFoldDB" id="A0A1Y1JIF8"/>
<dbReference type="InterPro" id="IPR022139">
    <property type="entry name" value="Fam-L/Fam-M-like_plasmodium"/>
</dbReference>
<dbReference type="GeneID" id="39748742"/>
<feature type="transmembrane region" description="Helical" evidence="1">
    <location>
        <begin position="196"/>
        <end position="214"/>
    </location>
</feature>
<dbReference type="Proteomes" id="UP000195521">
    <property type="component" value="Unassembled WGS sequence"/>
</dbReference>